<dbReference type="AlphaFoldDB" id="A0A840KEC8"/>
<proteinExistence type="predicted"/>
<evidence type="ECO:0000313" key="1">
    <source>
        <dbReference type="EMBL" id="MBB4805890.1"/>
    </source>
</evidence>
<reference evidence="1 2" key="1">
    <citation type="submission" date="2020-08" db="EMBL/GenBank/DDBJ databases">
        <title>Functional genomics of gut bacteria from endangered species of beetles.</title>
        <authorList>
            <person name="Carlos-Shanley C."/>
        </authorList>
    </citation>
    <scope>NUCLEOTIDE SEQUENCE [LARGE SCALE GENOMIC DNA]</scope>
    <source>
        <strain evidence="1 2">S00151</strain>
    </source>
</reference>
<gene>
    <name evidence="1" type="ORF">HNP38_001162</name>
</gene>
<evidence type="ECO:0000313" key="2">
    <source>
        <dbReference type="Proteomes" id="UP000592180"/>
    </source>
</evidence>
<protein>
    <submittedName>
        <fullName evidence="1">Uncharacterized protein</fullName>
    </submittedName>
</protein>
<comment type="caution">
    <text evidence="1">The sequence shown here is derived from an EMBL/GenBank/DDBJ whole genome shotgun (WGS) entry which is preliminary data.</text>
</comment>
<name>A0A840KEC8_9FLAO</name>
<organism evidence="1 2">
    <name type="scientific">Chryseobacterium defluvii</name>
    <dbReference type="NCBI Taxonomy" id="160396"/>
    <lineage>
        <taxon>Bacteria</taxon>
        <taxon>Pseudomonadati</taxon>
        <taxon>Bacteroidota</taxon>
        <taxon>Flavobacteriia</taxon>
        <taxon>Flavobacteriales</taxon>
        <taxon>Weeksellaceae</taxon>
        <taxon>Chryseobacterium group</taxon>
        <taxon>Chryseobacterium</taxon>
    </lineage>
</organism>
<sequence>MSDNAHATITITCVDNVPARLGVTEILKEKSDYRNYSNEPKYWLDFGNS</sequence>
<keyword evidence="2" id="KW-1185">Reference proteome</keyword>
<dbReference type="EMBL" id="JACHLE010000001">
    <property type="protein sequence ID" value="MBB4805890.1"/>
    <property type="molecule type" value="Genomic_DNA"/>
</dbReference>
<accession>A0A840KEC8</accession>
<dbReference type="Proteomes" id="UP000592180">
    <property type="component" value="Unassembled WGS sequence"/>
</dbReference>